<dbReference type="GO" id="GO:0051301">
    <property type="term" value="P:cell division"/>
    <property type="evidence" value="ECO:0007669"/>
    <property type="project" value="UniProtKB-KW"/>
</dbReference>
<evidence type="ECO:0000256" key="2">
    <source>
        <dbReference type="ARBA" id="ARBA00022618"/>
    </source>
</evidence>
<dbReference type="PANTHER" id="PTHR18884">
    <property type="entry name" value="SEPTIN"/>
    <property type="match status" value="1"/>
</dbReference>
<dbReference type="InterPro" id="IPR016491">
    <property type="entry name" value="Septin"/>
</dbReference>
<feature type="region of interest" description="Disordered" evidence="8">
    <location>
        <begin position="508"/>
        <end position="555"/>
    </location>
</feature>
<keyword evidence="10" id="KW-1185">Reference proteome</keyword>
<evidence type="ECO:0000256" key="4">
    <source>
        <dbReference type="ARBA" id="ARBA00023054"/>
    </source>
</evidence>
<keyword evidence="5 7" id="KW-0342">GTP-binding</keyword>
<organism evidence="10 11">
    <name type="scientific">Plectus sambesii</name>
    <dbReference type="NCBI Taxonomy" id="2011161"/>
    <lineage>
        <taxon>Eukaryota</taxon>
        <taxon>Metazoa</taxon>
        <taxon>Ecdysozoa</taxon>
        <taxon>Nematoda</taxon>
        <taxon>Chromadorea</taxon>
        <taxon>Plectida</taxon>
        <taxon>Plectina</taxon>
        <taxon>Plectoidea</taxon>
        <taxon>Plectidae</taxon>
        <taxon>Plectus</taxon>
    </lineage>
</organism>
<evidence type="ECO:0000256" key="3">
    <source>
        <dbReference type="ARBA" id="ARBA00022741"/>
    </source>
</evidence>
<dbReference type="FunFam" id="3.40.50.300:FF:000162">
    <property type="entry name" value="septin-7 isoform X1"/>
    <property type="match status" value="1"/>
</dbReference>
<dbReference type="Pfam" id="PF00735">
    <property type="entry name" value="Septin"/>
    <property type="match status" value="1"/>
</dbReference>
<keyword evidence="4" id="KW-0175">Coiled coil</keyword>
<dbReference type="Proteomes" id="UP000887566">
    <property type="component" value="Unplaced"/>
</dbReference>
<evidence type="ECO:0000256" key="8">
    <source>
        <dbReference type="SAM" id="MobiDB-lite"/>
    </source>
</evidence>
<dbReference type="CDD" id="cd01850">
    <property type="entry name" value="CDC_Septin"/>
    <property type="match status" value="1"/>
</dbReference>
<dbReference type="Gene3D" id="3.40.50.300">
    <property type="entry name" value="P-loop containing nucleotide triphosphate hydrolases"/>
    <property type="match status" value="1"/>
</dbReference>
<comment type="subcellular location">
    <subcellularLocation>
        <location evidence="1">Cleavage furrow</location>
    </subcellularLocation>
</comment>
<evidence type="ECO:0000256" key="6">
    <source>
        <dbReference type="ARBA" id="ARBA00023306"/>
    </source>
</evidence>
<evidence type="ECO:0000256" key="1">
    <source>
        <dbReference type="ARBA" id="ARBA00004626"/>
    </source>
</evidence>
<dbReference type="AlphaFoldDB" id="A0A914WBM0"/>
<name>A0A914WBM0_9BILA</name>
<dbReference type="InterPro" id="IPR027417">
    <property type="entry name" value="P-loop_NTPase"/>
</dbReference>
<comment type="similarity">
    <text evidence="7">Belongs to the TRAFAC class TrmE-Era-EngA-EngB-Septin-like GTPase superfamily. Septin GTPase family.</text>
</comment>
<dbReference type="GO" id="GO:0032154">
    <property type="term" value="C:cleavage furrow"/>
    <property type="evidence" value="ECO:0007669"/>
    <property type="project" value="UniProtKB-SubCell"/>
</dbReference>
<evidence type="ECO:0000259" key="9">
    <source>
        <dbReference type="PROSITE" id="PS51719"/>
    </source>
</evidence>
<feature type="domain" description="Septin-type G" evidence="9">
    <location>
        <begin position="154"/>
        <end position="425"/>
    </location>
</feature>
<dbReference type="GO" id="GO:0005525">
    <property type="term" value="F:GTP binding"/>
    <property type="evidence" value="ECO:0007669"/>
    <property type="project" value="UniProtKB-KW"/>
</dbReference>
<sequence>MTDLRLSPTARRFVDDDDETDYAAVSSALSRRREELYRLESQTQNKTMVSQHVNGNGVHNGVHNGGSDSTTYQNGNDGDVHRVRVAETAARINGANSALESPKKGVAPPAPSRHHHTTTHAKMDFSMLPTPKETQSYVGFANIPNQVFRRAIKLGFDFTLMVVGQSGLGKSTFINSLFLTDVYPPVPTGVVRTYPQTVHVDSKTVRLVENGVSLNLTLIDTPGFGDAVDNNKCWEPVIEYCDRKFLEYFTEETKIQRKERINDKRVHLVLYFIAPSGHGLKQLDIEFMKRLHERVNVVPVIAKADTMTPEELERFKKQISKELEAHSIKVYKFPDPEDEDERKQLQPLKERVPFAVVGSNLIKEGEGGKKIRYREYPWGVVEVENIKHNDFIALRDMIIRTNLIDLIDVTRGVHYENFRCRQLTKASLNNASLDMDPFTQMERDKHSKERQLIEKKDHMEKVFEEKVNIRERKMADRNAKFEQREKENRKTLEEKRAELERRKNALLDMKKQNPQLATLESLSSITSNGSNDRSPPEKSMKKKAGTLGGMFARNN</sequence>
<evidence type="ECO:0000256" key="7">
    <source>
        <dbReference type="RuleBase" id="RU004560"/>
    </source>
</evidence>
<feature type="region of interest" description="Disordered" evidence="8">
    <location>
        <begin position="95"/>
        <end position="117"/>
    </location>
</feature>
<dbReference type="WBParaSite" id="PSAMB.scaffold3553size17833.g21831.t1">
    <property type="protein sequence ID" value="PSAMB.scaffold3553size17833.g21831.t1"/>
    <property type="gene ID" value="PSAMB.scaffold3553size17833.g21831"/>
</dbReference>
<dbReference type="PROSITE" id="PS51719">
    <property type="entry name" value="G_SEPTIN"/>
    <property type="match status" value="1"/>
</dbReference>
<accession>A0A914WBM0</accession>
<keyword evidence="3 7" id="KW-0547">Nucleotide-binding</keyword>
<evidence type="ECO:0000256" key="5">
    <source>
        <dbReference type="ARBA" id="ARBA00023134"/>
    </source>
</evidence>
<reference evidence="11" key="1">
    <citation type="submission" date="2022-11" db="UniProtKB">
        <authorList>
            <consortium name="WormBaseParasite"/>
        </authorList>
    </citation>
    <scope>IDENTIFICATION</scope>
</reference>
<dbReference type="SUPFAM" id="SSF52540">
    <property type="entry name" value="P-loop containing nucleoside triphosphate hydrolases"/>
    <property type="match status" value="1"/>
</dbReference>
<evidence type="ECO:0000313" key="10">
    <source>
        <dbReference type="Proteomes" id="UP000887566"/>
    </source>
</evidence>
<keyword evidence="6" id="KW-0131">Cell cycle</keyword>
<evidence type="ECO:0000313" key="11">
    <source>
        <dbReference type="WBParaSite" id="PSAMB.scaffold3553size17833.g21831.t1"/>
    </source>
</evidence>
<feature type="compositionally biased region" description="Polar residues" evidence="8">
    <location>
        <begin position="512"/>
        <end position="533"/>
    </location>
</feature>
<dbReference type="GO" id="GO:0005856">
    <property type="term" value="C:cytoskeleton"/>
    <property type="evidence" value="ECO:0007669"/>
    <property type="project" value="UniProtKB-ARBA"/>
</dbReference>
<keyword evidence="2" id="KW-0132">Cell division</keyword>
<protein>
    <submittedName>
        <fullName evidence="11">Septin-type G domain-containing protein</fullName>
    </submittedName>
</protein>
<proteinExistence type="inferred from homology"/>
<dbReference type="InterPro" id="IPR030379">
    <property type="entry name" value="G_SEPTIN_dom"/>
</dbReference>